<proteinExistence type="inferred from homology"/>
<comment type="similarity">
    <text evidence="1">Belongs to the SCO1/2 family.</text>
</comment>
<evidence type="ECO:0000256" key="1">
    <source>
        <dbReference type="ARBA" id="ARBA00010996"/>
    </source>
</evidence>
<name>A0A7J6LNT2_PEROL</name>
<feature type="compositionally biased region" description="Basic and acidic residues" evidence="4">
    <location>
        <begin position="206"/>
        <end position="216"/>
    </location>
</feature>
<evidence type="ECO:0000256" key="3">
    <source>
        <dbReference type="PIRSR" id="PIRSR603782-2"/>
    </source>
</evidence>
<feature type="disulfide bond" description="Redox-active" evidence="3">
    <location>
        <begin position="328"/>
        <end position="332"/>
    </location>
</feature>
<organism evidence="5 6">
    <name type="scientific">Perkinsus olseni</name>
    <name type="common">Perkinsus atlanticus</name>
    <dbReference type="NCBI Taxonomy" id="32597"/>
    <lineage>
        <taxon>Eukaryota</taxon>
        <taxon>Sar</taxon>
        <taxon>Alveolata</taxon>
        <taxon>Perkinsozoa</taxon>
        <taxon>Perkinsea</taxon>
        <taxon>Perkinsida</taxon>
        <taxon>Perkinsidae</taxon>
        <taxon>Perkinsus</taxon>
    </lineage>
</organism>
<feature type="compositionally biased region" description="Low complexity" evidence="4">
    <location>
        <begin position="218"/>
        <end position="227"/>
    </location>
</feature>
<feature type="binding site" evidence="2">
    <location>
        <position position="328"/>
    </location>
    <ligand>
        <name>Cu cation</name>
        <dbReference type="ChEBI" id="CHEBI:23378"/>
    </ligand>
</feature>
<reference evidence="5 6" key="1">
    <citation type="submission" date="2020-04" db="EMBL/GenBank/DDBJ databases">
        <title>Perkinsus olseni comparative genomics.</title>
        <authorList>
            <person name="Bogema D.R."/>
        </authorList>
    </citation>
    <scope>NUCLEOTIDE SEQUENCE [LARGE SCALE GENOMIC DNA]</scope>
    <source>
        <strain evidence="5">ATCC PRA-179</strain>
    </source>
</reference>
<dbReference type="GO" id="GO:0005739">
    <property type="term" value="C:mitochondrion"/>
    <property type="evidence" value="ECO:0007669"/>
    <property type="project" value="GOC"/>
</dbReference>
<dbReference type="Proteomes" id="UP000570595">
    <property type="component" value="Unassembled WGS sequence"/>
</dbReference>
<evidence type="ECO:0000256" key="2">
    <source>
        <dbReference type="PIRSR" id="PIRSR603782-1"/>
    </source>
</evidence>
<feature type="binding site" evidence="2">
    <location>
        <position position="332"/>
    </location>
    <ligand>
        <name>Cu cation</name>
        <dbReference type="ChEBI" id="CHEBI:23378"/>
    </ligand>
</feature>
<dbReference type="AlphaFoldDB" id="A0A7J6LNT2"/>
<dbReference type="GO" id="GO:0033617">
    <property type="term" value="P:mitochondrial respiratory chain complex IV assembly"/>
    <property type="evidence" value="ECO:0007669"/>
    <property type="project" value="TreeGrafter"/>
</dbReference>
<sequence length="474" mass="53250">MPPIQKPLLPSGRAVLKHGRSMLCSGNLSYDVNSTIKAPECRRGMGFTQFKRFTPVPIESGVSVGNRGWFFPGVIPYQGRSRRSCVGAAIRTSGCESFLLHTFECRPSSSRAAILISLSFAILERLALLLMMGRGLCKSSMSLLLLRGSLPLTRGVVPRVAWTTAMARRGFSQSQGPYGDDHIEQLKRAMMNPKTDPERYWKEEELRAKTEGRPVPEKPSGPSLKPLPSNQWNFDDAGIIKEDDTNVNFTYKGAALFVCVGSLVLLMVEFADYQRKHGVGRSLAEIEEIGKPKLGGPWTLVDCRSGKPLASEQLRGKFYLIYFGFTFCPDICPQELEKAGKAVDIVEKEYGDGTIVPIFVTVDPSRDTCAQTTLYLSEFDPRTIGLTGTHEQIKDITRKFRVYYNQGIRNDSEDYLVDHSIIHYLVGPNGKFIDFYGKNMTADEIAAKIGKEIHRYRKRREERRQNRGVRDSEK</sequence>
<dbReference type="InterPro" id="IPR003782">
    <property type="entry name" value="SCO1/SenC"/>
</dbReference>
<dbReference type="FunFam" id="3.40.30.10:FF:000013">
    <property type="entry name" value="Blast:Protein SCO1 homolog, mitochondrial"/>
    <property type="match status" value="1"/>
</dbReference>
<gene>
    <name evidence="5" type="primary">SCO1</name>
    <name evidence="5" type="ORF">FOZ61_003633</name>
</gene>
<dbReference type="EMBL" id="JABAHT010000213">
    <property type="protein sequence ID" value="KAF4660962.1"/>
    <property type="molecule type" value="Genomic_DNA"/>
</dbReference>
<comment type="caution">
    <text evidence="5">The sequence shown here is derived from an EMBL/GenBank/DDBJ whole genome shotgun (WGS) entry which is preliminary data.</text>
</comment>
<dbReference type="PANTHER" id="PTHR12151:SF5">
    <property type="entry name" value="AT19154P"/>
    <property type="match status" value="1"/>
</dbReference>
<keyword evidence="3" id="KW-1015">Disulfide bond</keyword>
<keyword evidence="2" id="KW-0479">Metal-binding</keyword>
<evidence type="ECO:0000313" key="6">
    <source>
        <dbReference type="Proteomes" id="UP000570595"/>
    </source>
</evidence>
<feature type="region of interest" description="Disordered" evidence="4">
    <location>
        <begin position="206"/>
        <end position="227"/>
    </location>
</feature>
<dbReference type="Gene3D" id="3.40.30.10">
    <property type="entry name" value="Glutaredoxin"/>
    <property type="match status" value="1"/>
</dbReference>
<dbReference type="PANTHER" id="PTHR12151">
    <property type="entry name" value="ELECTRON TRANSPORT PROTIN SCO1/SENC FAMILY MEMBER"/>
    <property type="match status" value="1"/>
</dbReference>
<dbReference type="InterPro" id="IPR036249">
    <property type="entry name" value="Thioredoxin-like_sf"/>
</dbReference>
<keyword evidence="2" id="KW-0186">Copper</keyword>
<dbReference type="SUPFAM" id="SSF52833">
    <property type="entry name" value="Thioredoxin-like"/>
    <property type="match status" value="1"/>
</dbReference>
<dbReference type="Pfam" id="PF02630">
    <property type="entry name" value="SCO1-SenC"/>
    <property type="match status" value="1"/>
</dbReference>
<dbReference type="GO" id="GO:0046872">
    <property type="term" value="F:metal ion binding"/>
    <property type="evidence" value="ECO:0007669"/>
    <property type="project" value="UniProtKB-KW"/>
</dbReference>
<accession>A0A7J6LNT2</accession>
<evidence type="ECO:0000256" key="4">
    <source>
        <dbReference type="SAM" id="MobiDB-lite"/>
    </source>
</evidence>
<protein>
    <submittedName>
        <fullName evidence="5">Cu-binding protein</fullName>
    </submittedName>
</protein>
<dbReference type="OrthoDB" id="270009at2759"/>
<feature type="binding site" evidence="2">
    <location>
        <position position="419"/>
    </location>
    <ligand>
        <name>Cu cation</name>
        <dbReference type="ChEBI" id="CHEBI:23378"/>
    </ligand>
</feature>
<evidence type="ECO:0000313" key="5">
    <source>
        <dbReference type="EMBL" id="KAF4660962.1"/>
    </source>
</evidence>
<dbReference type="CDD" id="cd02968">
    <property type="entry name" value="SCO"/>
    <property type="match status" value="1"/>
</dbReference>